<comment type="similarity">
    <text evidence="1 3">Belongs to the ATG13 family. Fungi subfamily.</text>
</comment>
<evidence type="ECO:0000256" key="2">
    <source>
        <dbReference type="ARBA" id="ARBA00023006"/>
    </source>
</evidence>
<accession>A0A0D2N6N0</accession>
<dbReference type="InterPro" id="IPR018731">
    <property type="entry name" value="Atg13_N"/>
</dbReference>
<feature type="non-terminal residue" evidence="5">
    <location>
        <position position="162"/>
    </location>
</feature>
<dbReference type="OMA" id="HILLETW"/>
<dbReference type="OrthoDB" id="70161at2759"/>
<dbReference type="GO" id="GO:0034727">
    <property type="term" value="P:piecemeal microautophagy of the nucleus"/>
    <property type="evidence" value="ECO:0007669"/>
    <property type="project" value="TreeGrafter"/>
</dbReference>
<organism evidence="5 6">
    <name type="scientific">Hypholoma sublateritium (strain FD-334 SS-4)</name>
    <dbReference type="NCBI Taxonomy" id="945553"/>
    <lineage>
        <taxon>Eukaryota</taxon>
        <taxon>Fungi</taxon>
        <taxon>Dikarya</taxon>
        <taxon>Basidiomycota</taxon>
        <taxon>Agaricomycotina</taxon>
        <taxon>Agaricomycetes</taxon>
        <taxon>Agaricomycetidae</taxon>
        <taxon>Agaricales</taxon>
        <taxon>Agaricineae</taxon>
        <taxon>Strophariaceae</taxon>
        <taxon>Hypholoma</taxon>
    </lineage>
</organism>
<dbReference type="GO" id="GO:0005829">
    <property type="term" value="C:cytosol"/>
    <property type="evidence" value="ECO:0007669"/>
    <property type="project" value="TreeGrafter"/>
</dbReference>
<dbReference type="Proteomes" id="UP000054270">
    <property type="component" value="Unassembled WGS sequence"/>
</dbReference>
<evidence type="ECO:0000256" key="1">
    <source>
        <dbReference type="ARBA" id="ARBA00005246"/>
    </source>
</evidence>
<evidence type="ECO:0000313" key="6">
    <source>
        <dbReference type="Proteomes" id="UP000054270"/>
    </source>
</evidence>
<dbReference type="Gene3D" id="3.30.900.10">
    <property type="entry name" value="HORMA domain"/>
    <property type="match status" value="1"/>
</dbReference>
<feature type="domain" description="Autophagy-related protein 13 N-terminal" evidence="4">
    <location>
        <begin position="14"/>
        <end position="162"/>
    </location>
</feature>
<dbReference type="PANTHER" id="PTHR13430:SF4">
    <property type="entry name" value="AUTOPHAGY-RELATED PROTEIN 13"/>
    <property type="match status" value="1"/>
</dbReference>
<dbReference type="EMBL" id="KN817666">
    <property type="protein sequence ID" value="KJA14754.1"/>
    <property type="molecule type" value="Genomic_DNA"/>
</dbReference>
<dbReference type="GO" id="GO:0000423">
    <property type="term" value="P:mitophagy"/>
    <property type="evidence" value="ECO:0007669"/>
    <property type="project" value="TreeGrafter"/>
</dbReference>
<proteinExistence type="inferred from homology"/>
<dbReference type="Pfam" id="PF10033">
    <property type="entry name" value="ATG13"/>
    <property type="match status" value="1"/>
</dbReference>
<protein>
    <recommendedName>
        <fullName evidence="3">Autophagy-related protein 13</fullName>
    </recommendedName>
</protein>
<name>A0A0D2N6N0_HYPSF</name>
<dbReference type="InterPro" id="IPR040182">
    <property type="entry name" value="ATG13"/>
</dbReference>
<dbReference type="GO" id="GO:1990316">
    <property type="term" value="C:Atg1/ULK1 kinase complex"/>
    <property type="evidence" value="ECO:0007669"/>
    <property type="project" value="InterPro"/>
</dbReference>
<dbReference type="PANTHER" id="PTHR13430">
    <property type="match status" value="1"/>
</dbReference>
<evidence type="ECO:0000256" key="3">
    <source>
        <dbReference type="RuleBase" id="RU361214"/>
    </source>
</evidence>
<keyword evidence="6" id="KW-1185">Reference proteome</keyword>
<evidence type="ECO:0000259" key="4">
    <source>
        <dbReference type="Pfam" id="PF10033"/>
    </source>
</evidence>
<dbReference type="AlphaFoldDB" id="A0A0D2N6N0"/>
<keyword evidence="2 3" id="KW-0072">Autophagy</keyword>
<dbReference type="GO" id="GO:0034497">
    <property type="term" value="P:protein localization to phagophore assembly site"/>
    <property type="evidence" value="ECO:0007669"/>
    <property type="project" value="TreeGrafter"/>
</dbReference>
<sequence length="162" mass="18160">MSDEIQKADQIAFHFYTKLFYAVHDARATEGPRPQAKVDKWFNLDTPDCDLFTREAREPFRSISLASPTGPPPLEIEVLLAIPELASDQVLVYAPPDAPRVKVDPARGFILLETWTLSLQLYRGGRAAPDAGVDVALPTIYKHGIVLFRSLYSLLRVLPAWK</sequence>
<gene>
    <name evidence="5" type="ORF">HYPSUDRAFT_97190</name>
</gene>
<evidence type="ECO:0000313" key="5">
    <source>
        <dbReference type="EMBL" id="KJA14754.1"/>
    </source>
</evidence>
<dbReference type="STRING" id="945553.A0A0D2N6N0"/>
<dbReference type="GO" id="GO:0000407">
    <property type="term" value="C:phagophore assembly site"/>
    <property type="evidence" value="ECO:0007669"/>
    <property type="project" value="TreeGrafter"/>
</dbReference>
<reference evidence="6" key="1">
    <citation type="submission" date="2014-04" db="EMBL/GenBank/DDBJ databases">
        <title>Evolutionary Origins and Diversification of the Mycorrhizal Mutualists.</title>
        <authorList>
            <consortium name="DOE Joint Genome Institute"/>
            <consortium name="Mycorrhizal Genomics Consortium"/>
            <person name="Kohler A."/>
            <person name="Kuo A."/>
            <person name="Nagy L.G."/>
            <person name="Floudas D."/>
            <person name="Copeland A."/>
            <person name="Barry K.W."/>
            <person name="Cichocki N."/>
            <person name="Veneault-Fourrey C."/>
            <person name="LaButti K."/>
            <person name="Lindquist E.A."/>
            <person name="Lipzen A."/>
            <person name="Lundell T."/>
            <person name="Morin E."/>
            <person name="Murat C."/>
            <person name="Riley R."/>
            <person name="Ohm R."/>
            <person name="Sun H."/>
            <person name="Tunlid A."/>
            <person name="Henrissat B."/>
            <person name="Grigoriev I.V."/>
            <person name="Hibbett D.S."/>
            <person name="Martin F."/>
        </authorList>
    </citation>
    <scope>NUCLEOTIDE SEQUENCE [LARGE SCALE GENOMIC DNA]</scope>
    <source>
        <strain evidence="6">FD-334 SS-4</strain>
    </source>
</reference>
<dbReference type="InterPro" id="IPR036570">
    <property type="entry name" value="HORMA_dom_sf"/>
</dbReference>